<dbReference type="SUPFAM" id="SSF56271">
    <property type="entry name" value="Pyruvoyl-dependent histidine and arginine decarboxylases"/>
    <property type="match status" value="1"/>
</dbReference>
<dbReference type="Gene3D" id="3.50.20.10">
    <property type="entry name" value="Pyruvoyl-Dependent Histidine Decarboxylase, subunit B"/>
    <property type="match status" value="1"/>
</dbReference>
<evidence type="ECO:0000256" key="1">
    <source>
        <dbReference type="ARBA" id="ARBA00001928"/>
    </source>
</evidence>
<comment type="cofactor">
    <cofactor evidence="1">
        <name>pyruvate</name>
        <dbReference type="ChEBI" id="CHEBI:15361"/>
    </cofactor>
</comment>
<protein>
    <recommendedName>
        <fullName evidence="3">arginine decarboxylase</fullName>
        <ecNumber evidence="3">4.1.1.19</ecNumber>
    </recommendedName>
</protein>
<evidence type="ECO:0000256" key="3">
    <source>
        <dbReference type="ARBA" id="ARBA00012426"/>
    </source>
</evidence>
<dbReference type="SFLD" id="SFLDS00055">
    <property type="entry name" value="Pyruvoyl-Dependent_Histidine/A"/>
    <property type="match status" value="1"/>
</dbReference>
<dbReference type="SFLD" id="SFLDG01170">
    <property type="entry name" value="Pyruvoyl-dependent_arginine_de"/>
    <property type="match status" value="1"/>
</dbReference>
<comment type="catalytic activity">
    <reaction evidence="7">
        <text>L-arginine + H(+) = agmatine + CO2</text>
        <dbReference type="Rhea" id="RHEA:17641"/>
        <dbReference type="ChEBI" id="CHEBI:15378"/>
        <dbReference type="ChEBI" id="CHEBI:16526"/>
        <dbReference type="ChEBI" id="CHEBI:32682"/>
        <dbReference type="ChEBI" id="CHEBI:58145"/>
        <dbReference type="EC" id="4.1.1.19"/>
    </reaction>
</comment>
<dbReference type="InterPro" id="IPR016105">
    <property type="entry name" value="Pyr-dep_his/arg-deCO2ase_sand"/>
</dbReference>
<gene>
    <name evidence="8" type="ORF">EF807_03200</name>
</gene>
<dbReference type="EC" id="4.1.1.19" evidence="3"/>
<evidence type="ECO:0000256" key="4">
    <source>
        <dbReference type="ARBA" id="ARBA00022793"/>
    </source>
</evidence>
<evidence type="ECO:0000313" key="9">
    <source>
        <dbReference type="Proteomes" id="UP000320766"/>
    </source>
</evidence>
<proteinExistence type="inferred from homology"/>
<accession>A0A520KXH2</accession>
<dbReference type="InterPro" id="IPR016104">
    <property type="entry name" value="Pyr-dep_his/arg-deCO2ase"/>
</dbReference>
<dbReference type="AlphaFoldDB" id="A0A520KXH2"/>
<reference evidence="8 9" key="1">
    <citation type="journal article" date="2019" name="Nat. Microbiol.">
        <title>Wide diversity of methane and short-chain alkane metabolisms in uncultured archaea.</title>
        <authorList>
            <person name="Borrel G."/>
            <person name="Adam P.S."/>
            <person name="McKay L.J."/>
            <person name="Chen L.X."/>
            <person name="Sierra-Garcia I.N."/>
            <person name="Sieber C.M."/>
            <person name="Letourneur Q."/>
            <person name="Ghozlane A."/>
            <person name="Andersen G.L."/>
            <person name="Li W.J."/>
            <person name="Hallam S.J."/>
            <person name="Muyzer G."/>
            <person name="de Oliveira V.M."/>
            <person name="Inskeep W.P."/>
            <person name="Banfield J.F."/>
            <person name="Gribaldo S."/>
        </authorList>
    </citation>
    <scope>NUCLEOTIDE SEQUENCE [LARGE SCALE GENOMIC DNA]</scope>
    <source>
        <strain evidence="8">NM1b</strain>
    </source>
</reference>
<dbReference type="EMBL" id="RXIL01000054">
    <property type="protein sequence ID" value="RZN70555.1"/>
    <property type="molecule type" value="Genomic_DNA"/>
</dbReference>
<dbReference type="Proteomes" id="UP000320766">
    <property type="component" value="Unassembled WGS sequence"/>
</dbReference>
<dbReference type="PANTHER" id="PTHR40438:SF1">
    <property type="entry name" value="PYRUVOYL-DEPENDENT ARGININE DECARBOXYLASE"/>
    <property type="match status" value="1"/>
</dbReference>
<dbReference type="PANTHER" id="PTHR40438">
    <property type="entry name" value="PYRUVOYL-DEPENDENT ARGININE DECARBOXYLASE"/>
    <property type="match status" value="1"/>
</dbReference>
<keyword evidence="5" id="KW-0456">Lyase</keyword>
<comment type="caution">
    <text evidence="8">The sequence shown here is derived from an EMBL/GenBank/DDBJ whole genome shotgun (WGS) entry which is preliminary data.</text>
</comment>
<name>A0A520KXH2_9EURY</name>
<keyword evidence="6" id="KW-0670">Pyruvate</keyword>
<evidence type="ECO:0000256" key="7">
    <source>
        <dbReference type="ARBA" id="ARBA00049309"/>
    </source>
</evidence>
<keyword evidence="4" id="KW-0210">Decarboxylase</keyword>
<evidence type="ECO:0000256" key="5">
    <source>
        <dbReference type="ARBA" id="ARBA00023239"/>
    </source>
</evidence>
<dbReference type="GO" id="GO:0006527">
    <property type="term" value="P:L-arginine catabolic process"/>
    <property type="evidence" value="ECO:0007669"/>
    <property type="project" value="InterPro"/>
</dbReference>
<dbReference type="Pfam" id="PF01862">
    <property type="entry name" value="PvlArgDC"/>
    <property type="match status" value="1"/>
</dbReference>
<dbReference type="GO" id="GO:0008792">
    <property type="term" value="F:arginine decarboxylase activity"/>
    <property type="evidence" value="ECO:0007669"/>
    <property type="project" value="UniProtKB-EC"/>
</dbReference>
<sequence length="151" mass="16698">MVPKKFFVTCGKAINAISELNAFDKALLNARIGDQNLVPVSSILPVGIEKTDPVEIPMGAITHCILSQMRGGEEKTISAGLSYTFNEEGGGYVAEVHGHIKKEDAKDLLDREIEEMARRRDKEVKEIFYVVEELHIPLDHYGACVAAIIFI</sequence>
<evidence type="ECO:0000256" key="2">
    <source>
        <dbReference type="ARBA" id="ARBA00007412"/>
    </source>
</evidence>
<comment type="similarity">
    <text evidence="2">Belongs to the PdaD family.</text>
</comment>
<evidence type="ECO:0000256" key="6">
    <source>
        <dbReference type="ARBA" id="ARBA00023317"/>
    </source>
</evidence>
<organism evidence="8 9">
    <name type="scientific">Candidatus Methanolliviera hydrocarbonicum</name>
    <dbReference type="NCBI Taxonomy" id="2491085"/>
    <lineage>
        <taxon>Archaea</taxon>
        <taxon>Methanobacteriati</taxon>
        <taxon>Methanobacteriota</taxon>
        <taxon>Candidatus Methanoliparia</taxon>
        <taxon>Candidatus Methanoliparales</taxon>
        <taxon>Candidatus Methanollivieraceae</taxon>
        <taxon>Candidatus Methanolliviera</taxon>
    </lineage>
</organism>
<evidence type="ECO:0000313" key="8">
    <source>
        <dbReference type="EMBL" id="RZN70555.1"/>
    </source>
</evidence>
<dbReference type="InterPro" id="IPR002724">
    <property type="entry name" value="Pyruvoyl-dep_arg_deCO2ase"/>
</dbReference>